<feature type="domain" description="VOC" evidence="1">
    <location>
        <begin position="4"/>
        <end position="140"/>
    </location>
</feature>
<dbReference type="PANTHER" id="PTHR35006">
    <property type="entry name" value="GLYOXALASE FAMILY PROTEIN (AFU_ORTHOLOGUE AFUA_5G14830)"/>
    <property type="match status" value="1"/>
</dbReference>
<organism evidence="2 3">
    <name type="scientific">Parasphaerochaeta coccoides (strain ATCC BAA-1237 / DSM 17374 / SPN1)</name>
    <name type="common">Sphaerochaeta coccoides</name>
    <dbReference type="NCBI Taxonomy" id="760011"/>
    <lineage>
        <taxon>Bacteria</taxon>
        <taxon>Pseudomonadati</taxon>
        <taxon>Spirochaetota</taxon>
        <taxon>Spirochaetia</taxon>
        <taxon>Spirochaetales</taxon>
        <taxon>Sphaerochaetaceae</taxon>
        <taxon>Parasphaerochaeta</taxon>
    </lineage>
</organism>
<dbReference type="InterPro" id="IPR004360">
    <property type="entry name" value="Glyas_Fos-R_dOase_dom"/>
</dbReference>
<dbReference type="InterPro" id="IPR037523">
    <property type="entry name" value="VOC_core"/>
</dbReference>
<dbReference type="InterPro" id="IPR029068">
    <property type="entry name" value="Glyas_Bleomycin-R_OHBP_Dase"/>
</dbReference>
<accession>F4GHV3</accession>
<dbReference type="KEGG" id="scc:Spico_0842"/>
<dbReference type="AlphaFoldDB" id="F4GHV3"/>
<sequence length="151" mass="17299">MVSFIDHIHITVRDIGISESFYNKFLPLVGFDLRDKEYAQVPEHAYELIEYNSASFSFGIVSPRAEYLDDCVSRRRPGAVHHVAFGTREKVDVDSIFSAVQSIPNVRIINKPCFYPEYCDDYYAFFFTDCDGIELEVVNYSRTSRIGSSLA</sequence>
<dbReference type="Proteomes" id="UP000007939">
    <property type="component" value="Chromosome"/>
</dbReference>
<gene>
    <name evidence="2" type="ordered locus">Spico_0842</name>
</gene>
<dbReference type="PROSITE" id="PS51819">
    <property type="entry name" value="VOC"/>
    <property type="match status" value="1"/>
</dbReference>
<reference evidence="2 3" key="2">
    <citation type="journal article" date="2012" name="Stand. Genomic Sci.">
        <title>Complete genome sequence of the termite hindgut bacterium Spirochaeta coccoides type strain (SPN1(T)), reclassification in the genus Sphaerochaeta as Sphaerochaeta coccoides comb. nov. and emendations of the family Spirochaetaceae and the genus Sphaerochaeta.</title>
        <authorList>
            <person name="Abt B."/>
            <person name="Han C."/>
            <person name="Scheuner C."/>
            <person name="Lu M."/>
            <person name="Lapidus A."/>
            <person name="Nolan M."/>
            <person name="Lucas S."/>
            <person name="Hammon N."/>
            <person name="Deshpande S."/>
            <person name="Cheng J.F."/>
            <person name="Tapia R."/>
            <person name="Goodwin L.A."/>
            <person name="Pitluck S."/>
            <person name="Liolios K."/>
            <person name="Pagani I."/>
            <person name="Ivanova N."/>
            <person name="Mavromatis K."/>
            <person name="Mikhailova N."/>
            <person name="Huntemann M."/>
            <person name="Pati A."/>
            <person name="Chen A."/>
            <person name="Palaniappan K."/>
            <person name="Land M."/>
            <person name="Hauser L."/>
            <person name="Brambilla E.M."/>
            <person name="Rohde M."/>
            <person name="Spring S."/>
            <person name="Gronow S."/>
            <person name="Goker M."/>
            <person name="Woyke T."/>
            <person name="Bristow J."/>
            <person name="Eisen J.A."/>
            <person name="Markowitz V."/>
            <person name="Hugenholtz P."/>
            <person name="Kyrpides N.C."/>
            <person name="Klenk H.P."/>
            <person name="Detter J.C."/>
        </authorList>
    </citation>
    <scope>NUCLEOTIDE SEQUENCE [LARGE SCALE GENOMIC DNA]</scope>
    <source>
        <strain evidence="3">ATCC BAA-1237 / DSM 17374 / SPN1</strain>
    </source>
</reference>
<dbReference type="EMBL" id="CP002659">
    <property type="protein sequence ID" value="AEC02066.1"/>
    <property type="molecule type" value="Genomic_DNA"/>
</dbReference>
<dbReference type="HOGENOM" id="CLU_046006_6_2_12"/>
<dbReference type="PANTHER" id="PTHR35006:SF2">
    <property type="entry name" value="GLYOXALASE FAMILY PROTEIN (AFU_ORTHOLOGUE AFUA_5G14830)"/>
    <property type="match status" value="1"/>
</dbReference>
<dbReference type="eggNOG" id="COG0346">
    <property type="taxonomic scope" value="Bacteria"/>
</dbReference>
<dbReference type="OrthoDB" id="9785698at2"/>
<reference evidence="3" key="1">
    <citation type="submission" date="2011-04" db="EMBL/GenBank/DDBJ databases">
        <title>The complete genome of Spirochaeta coccoides DSM 17374.</title>
        <authorList>
            <person name="Lucas S."/>
            <person name="Copeland A."/>
            <person name="Lapidus A."/>
            <person name="Bruce D."/>
            <person name="Goodwin L."/>
            <person name="Pitluck S."/>
            <person name="Peters L."/>
            <person name="Kyrpides N."/>
            <person name="Mavromatis K."/>
            <person name="Pagani I."/>
            <person name="Ivanova N."/>
            <person name="Ovchinnikova G."/>
            <person name="Lu M."/>
            <person name="Detter J.C."/>
            <person name="Tapia R."/>
            <person name="Han C."/>
            <person name="Land M."/>
            <person name="Hauser L."/>
            <person name="Markowitz V."/>
            <person name="Cheng J.-F."/>
            <person name="Hugenholtz P."/>
            <person name="Woyke T."/>
            <person name="Wu D."/>
            <person name="Spring S."/>
            <person name="Schroeder M."/>
            <person name="Brambilla E."/>
            <person name="Klenk H.-P."/>
            <person name="Eisen J.A."/>
        </authorList>
    </citation>
    <scope>NUCLEOTIDE SEQUENCE [LARGE SCALE GENOMIC DNA]</scope>
    <source>
        <strain evidence="3">ATCC BAA-1237 / DSM 17374 / SPN1</strain>
    </source>
</reference>
<dbReference type="SUPFAM" id="SSF54593">
    <property type="entry name" value="Glyoxalase/Bleomycin resistance protein/Dihydroxybiphenyl dioxygenase"/>
    <property type="match status" value="1"/>
</dbReference>
<keyword evidence="3" id="KW-1185">Reference proteome</keyword>
<evidence type="ECO:0000259" key="1">
    <source>
        <dbReference type="PROSITE" id="PS51819"/>
    </source>
</evidence>
<evidence type="ECO:0000313" key="3">
    <source>
        <dbReference type="Proteomes" id="UP000007939"/>
    </source>
</evidence>
<dbReference type="Pfam" id="PF00903">
    <property type="entry name" value="Glyoxalase"/>
    <property type="match status" value="1"/>
</dbReference>
<protein>
    <submittedName>
        <fullName evidence="2">Glyoxalase/bleomycin resistance protein/dioxygenase</fullName>
    </submittedName>
</protein>
<evidence type="ECO:0000313" key="2">
    <source>
        <dbReference type="EMBL" id="AEC02066.1"/>
    </source>
</evidence>
<dbReference type="RefSeq" id="WP_013739462.1">
    <property type="nucleotide sequence ID" value="NC_015436.1"/>
</dbReference>
<name>F4GHV3_PARC1</name>
<proteinExistence type="predicted"/>
<dbReference type="Gene3D" id="3.10.180.10">
    <property type="entry name" value="2,3-Dihydroxybiphenyl 1,2-Dioxygenase, domain 1"/>
    <property type="match status" value="1"/>
</dbReference>
<dbReference type="STRING" id="760011.Spico_0842"/>